<keyword evidence="2" id="KW-0418">Kinase</keyword>
<dbReference type="GO" id="GO:0042802">
    <property type="term" value="F:identical protein binding"/>
    <property type="evidence" value="ECO:0007669"/>
    <property type="project" value="TreeGrafter"/>
</dbReference>
<protein>
    <submittedName>
        <fullName evidence="2">Sensor histidine kinase</fullName>
    </submittedName>
</protein>
<organism evidence="2 3">
    <name type="scientific">Listeria newyorkensis</name>
    <dbReference type="NCBI Taxonomy" id="1497681"/>
    <lineage>
        <taxon>Bacteria</taxon>
        <taxon>Bacillati</taxon>
        <taxon>Bacillota</taxon>
        <taxon>Bacilli</taxon>
        <taxon>Bacillales</taxon>
        <taxon>Listeriaceae</taxon>
        <taxon>Listeria</taxon>
    </lineage>
</organism>
<sequence>MEQELNASYVYTANQNVEKSLDIQHDMKNLLYTITAFLKENKTEEALSYITEIYTYTHFHTLAFEEKELLQIKILPIRELLLNKLKAAHFHNINTELVVNQPILKIDMKLLDMIRVIGIFLDNAIEYVSKKTEKDIAISFTQEPSGLTILIENPIDNQSDINISQILTKGFSTKKEHLGRGLYIVSELSKNYKNVNYSISIHNNRFQTRLVIYTK</sequence>
<dbReference type="InterPro" id="IPR036890">
    <property type="entry name" value="HATPase_C_sf"/>
</dbReference>
<accession>A0A841YWS2</accession>
<dbReference type="Pfam" id="PF14501">
    <property type="entry name" value="HATPase_c_5"/>
    <property type="match status" value="1"/>
</dbReference>
<reference evidence="2 3" key="1">
    <citation type="submission" date="2020-03" db="EMBL/GenBank/DDBJ databases">
        <title>Soil Listeria distribution.</title>
        <authorList>
            <person name="Liao J."/>
            <person name="Wiedmann M."/>
        </authorList>
    </citation>
    <scope>NUCLEOTIDE SEQUENCE [LARGE SCALE GENOMIC DNA]</scope>
    <source>
        <strain evidence="2 3">FSL L7-1614</strain>
    </source>
</reference>
<dbReference type="SUPFAM" id="SSF55874">
    <property type="entry name" value="ATPase domain of HSP90 chaperone/DNA topoisomerase II/histidine kinase"/>
    <property type="match status" value="1"/>
</dbReference>
<dbReference type="AlphaFoldDB" id="A0A841YWS2"/>
<dbReference type="Proteomes" id="UP000569903">
    <property type="component" value="Unassembled WGS sequence"/>
</dbReference>
<dbReference type="Gene3D" id="3.30.565.10">
    <property type="entry name" value="Histidine kinase-like ATPase, C-terminal domain"/>
    <property type="match status" value="1"/>
</dbReference>
<evidence type="ECO:0000313" key="2">
    <source>
        <dbReference type="EMBL" id="MBC1457765.1"/>
    </source>
</evidence>
<dbReference type="RefSeq" id="WP_185389023.1">
    <property type="nucleotide sequence ID" value="NZ_JAARQN010000005.1"/>
</dbReference>
<proteinExistence type="predicted"/>
<keyword evidence="2" id="KW-0808">Transferase</keyword>
<gene>
    <name evidence="2" type="ORF">HB850_08345</name>
</gene>
<evidence type="ECO:0000313" key="3">
    <source>
        <dbReference type="Proteomes" id="UP000569903"/>
    </source>
</evidence>
<evidence type="ECO:0000259" key="1">
    <source>
        <dbReference type="Pfam" id="PF14501"/>
    </source>
</evidence>
<comment type="caution">
    <text evidence="2">The sequence shown here is derived from an EMBL/GenBank/DDBJ whole genome shotgun (WGS) entry which is preliminary data.</text>
</comment>
<dbReference type="PANTHER" id="PTHR40448:SF1">
    <property type="entry name" value="TWO-COMPONENT SENSOR HISTIDINE KINASE"/>
    <property type="match status" value="1"/>
</dbReference>
<name>A0A841YWS2_9LIST</name>
<feature type="domain" description="Sensor histidine kinase NatK-like C-terminal" evidence="1">
    <location>
        <begin position="108"/>
        <end position="212"/>
    </location>
</feature>
<dbReference type="GO" id="GO:0016301">
    <property type="term" value="F:kinase activity"/>
    <property type="evidence" value="ECO:0007669"/>
    <property type="project" value="UniProtKB-KW"/>
</dbReference>
<dbReference type="EMBL" id="JAARQN010000005">
    <property type="protein sequence ID" value="MBC1457765.1"/>
    <property type="molecule type" value="Genomic_DNA"/>
</dbReference>
<dbReference type="InterPro" id="IPR032834">
    <property type="entry name" value="NatK-like_C"/>
</dbReference>
<dbReference type="PANTHER" id="PTHR40448">
    <property type="entry name" value="TWO-COMPONENT SENSOR HISTIDINE KINASE"/>
    <property type="match status" value="1"/>
</dbReference>